<proteinExistence type="predicted"/>
<gene>
    <name evidence="2" type="ORF">PIB30_026450</name>
</gene>
<reference evidence="2 3" key="1">
    <citation type="journal article" date="2023" name="Plants (Basel)">
        <title>Bridging the Gap: Combining Genomics and Transcriptomics Approaches to Understand Stylosanthes scabra, an Orphan Legume from the Brazilian Caatinga.</title>
        <authorList>
            <person name="Ferreira-Neto J.R.C."/>
            <person name="da Silva M.D."/>
            <person name="Binneck E."/>
            <person name="de Melo N.F."/>
            <person name="da Silva R.H."/>
            <person name="de Melo A.L.T.M."/>
            <person name="Pandolfi V."/>
            <person name="Bustamante F.O."/>
            <person name="Brasileiro-Vidal A.C."/>
            <person name="Benko-Iseppon A.M."/>
        </authorList>
    </citation>
    <scope>NUCLEOTIDE SEQUENCE [LARGE SCALE GENOMIC DNA]</scope>
    <source>
        <tissue evidence="2">Leaves</tissue>
    </source>
</reference>
<dbReference type="EMBL" id="JASCZI010151134">
    <property type="protein sequence ID" value="MED6169994.1"/>
    <property type="molecule type" value="Genomic_DNA"/>
</dbReference>
<keyword evidence="3" id="KW-1185">Reference proteome</keyword>
<evidence type="ECO:0000313" key="2">
    <source>
        <dbReference type="EMBL" id="MED6169994.1"/>
    </source>
</evidence>
<evidence type="ECO:0000256" key="1">
    <source>
        <dbReference type="SAM" id="MobiDB-lite"/>
    </source>
</evidence>
<comment type="caution">
    <text evidence="2">The sequence shown here is derived from an EMBL/GenBank/DDBJ whole genome shotgun (WGS) entry which is preliminary data.</text>
</comment>
<dbReference type="Proteomes" id="UP001341840">
    <property type="component" value="Unassembled WGS sequence"/>
</dbReference>
<accession>A0ABU6VA76</accession>
<organism evidence="2 3">
    <name type="scientific">Stylosanthes scabra</name>
    <dbReference type="NCBI Taxonomy" id="79078"/>
    <lineage>
        <taxon>Eukaryota</taxon>
        <taxon>Viridiplantae</taxon>
        <taxon>Streptophyta</taxon>
        <taxon>Embryophyta</taxon>
        <taxon>Tracheophyta</taxon>
        <taxon>Spermatophyta</taxon>
        <taxon>Magnoliopsida</taxon>
        <taxon>eudicotyledons</taxon>
        <taxon>Gunneridae</taxon>
        <taxon>Pentapetalae</taxon>
        <taxon>rosids</taxon>
        <taxon>fabids</taxon>
        <taxon>Fabales</taxon>
        <taxon>Fabaceae</taxon>
        <taxon>Papilionoideae</taxon>
        <taxon>50 kb inversion clade</taxon>
        <taxon>dalbergioids sensu lato</taxon>
        <taxon>Dalbergieae</taxon>
        <taxon>Pterocarpus clade</taxon>
        <taxon>Stylosanthes</taxon>
    </lineage>
</organism>
<evidence type="ECO:0000313" key="3">
    <source>
        <dbReference type="Proteomes" id="UP001341840"/>
    </source>
</evidence>
<sequence>MATSQRKKSTQSCGSACFGSPSFVKNKKKKFDYNNDKCLHGLDGVMLQSGTQWNPVDENKDDEKNIGAQEDVKLIMNTMTSMAEELKGVSKEFVQPQLLDRRLQRQSKSSALGPGDSRFLKSSFSN</sequence>
<feature type="region of interest" description="Disordered" evidence="1">
    <location>
        <begin position="102"/>
        <end position="126"/>
    </location>
</feature>
<protein>
    <submittedName>
        <fullName evidence="2">Uncharacterized protein</fullName>
    </submittedName>
</protein>
<name>A0ABU6VA76_9FABA</name>